<dbReference type="EMBL" id="ACJN02000002">
    <property type="protein sequence ID" value="EFI34563.1"/>
    <property type="molecule type" value="Genomic_DNA"/>
</dbReference>
<reference evidence="1" key="1">
    <citation type="submission" date="2010-05" db="EMBL/GenBank/DDBJ databases">
        <title>The draft genome of Desulfonatronospira thiodismutans ASO3-1.</title>
        <authorList>
            <consortium name="US DOE Joint Genome Institute (JGI-PGF)"/>
            <person name="Lucas S."/>
            <person name="Copeland A."/>
            <person name="Lapidus A."/>
            <person name="Cheng J.-F."/>
            <person name="Bruce D."/>
            <person name="Goodwin L."/>
            <person name="Pitluck S."/>
            <person name="Chertkov O."/>
            <person name="Brettin T."/>
            <person name="Detter J.C."/>
            <person name="Han C."/>
            <person name="Land M.L."/>
            <person name="Hauser L."/>
            <person name="Kyrpides N."/>
            <person name="Mikhailova N."/>
            <person name="Muyzer G."/>
            <person name="Woyke T."/>
        </authorList>
    </citation>
    <scope>NUCLEOTIDE SEQUENCE [LARGE SCALE GENOMIC DNA]</scope>
    <source>
        <strain evidence="1">ASO3-1</strain>
    </source>
</reference>
<name>D6SP87_9BACT</name>
<evidence type="ECO:0000313" key="2">
    <source>
        <dbReference type="Proteomes" id="UP000005496"/>
    </source>
</evidence>
<accession>D6SP87</accession>
<evidence type="ECO:0008006" key="3">
    <source>
        <dbReference type="Google" id="ProtNLM"/>
    </source>
</evidence>
<dbReference type="AlphaFoldDB" id="D6SP87"/>
<keyword evidence="2" id="KW-1185">Reference proteome</keyword>
<evidence type="ECO:0000313" key="1">
    <source>
        <dbReference type="EMBL" id="EFI34563.1"/>
    </source>
</evidence>
<sequence>MDTRIVDSHPAAARLETLGIRYLFKPESSALQPQQEPVPGADTRPPSCYVHPHSNDATGFQTDPLLEPLYRPSYSVWTYLELYEDLFCGFNTPRARLLTAIQNSMGWDACSFTYWPVTRNFSDKTVPDKDFFYSAMDRINPVYIFCFGAAAFNILFPRERFAYGKWVTGHFSIMALPSIDALMPDNRLLKNFTWRMINSLSLS</sequence>
<dbReference type="Proteomes" id="UP000005496">
    <property type="component" value="Unassembled WGS sequence"/>
</dbReference>
<protein>
    <recommendedName>
        <fullName evidence="3">Uracil-DNA glycosylase-like domain-containing protein</fullName>
    </recommendedName>
</protein>
<organism evidence="1 2">
    <name type="scientific">Desulfonatronospira thiodismutans ASO3-1</name>
    <dbReference type="NCBI Taxonomy" id="555779"/>
    <lineage>
        <taxon>Bacteria</taxon>
        <taxon>Pseudomonadati</taxon>
        <taxon>Thermodesulfobacteriota</taxon>
        <taxon>Desulfovibrionia</taxon>
        <taxon>Desulfovibrionales</taxon>
        <taxon>Desulfonatronovibrionaceae</taxon>
        <taxon>Desulfonatronospira</taxon>
    </lineage>
</organism>
<gene>
    <name evidence="1" type="ORF">Dthio_PD1935</name>
</gene>
<proteinExistence type="predicted"/>
<comment type="caution">
    <text evidence="1">The sequence shown here is derived from an EMBL/GenBank/DDBJ whole genome shotgun (WGS) entry which is preliminary data.</text>
</comment>